<dbReference type="InterPro" id="IPR046865">
    <property type="entry name" value="FapA_b_solenoid"/>
</dbReference>
<sequence length="126" mass="13618">MQLQNVSADVYVDYSFNSIIAATNNVYIADKGCFNSKITAGGNIYINGIIRGGEVNAKGNILVKEAGSETGSKTILQTSSGKIKIFNKIYDGVVVYINNRLLKITGTMGPVIFSNDDGEQVQIKYL</sequence>
<dbReference type="Pfam" id="PF03961">
    <property type="entry name" value="FapA"/>
    <property type="match status" value="1"/>
</dbReference>
<reference evidence="2" key="1">
    <citation type="submission" date="2016-10" db="EMBL/GenBank/DDBJ databases">
        <authorList>
            <person name="Varghese N."/>
            <person name="Submissions S."/>
        </authorList>
    </citation>
    <scope>NUCLEOTIDE SEQUENCE [LARGE SCALE GENOMIC DNA]</scope>
    <source>
        <strain evidence="2">DSM 3669</strain>
    </source>
</reference>
<proteinExistence type="predicted"/>
<dbReference type="Proteomes" id="UP000199584">
    <property type="component" value="Unassembled WGS sequence"/>
</dbReference>
<accession>A0A1I6DQI7</accession>
<dbReference type="AlphaFoldDB" id="A0A1I6DQI7"/>
<keyword evidence="2" id="KW-1185">Reference proteome</keyword>
<dbReference type="EMBL" id="FOYM01000015">
    <property type="protein sequence ID" value="SFR07696.1"/>
    <property type="molecule type" value="Genomic_DNA"/>
</dbReference>
<dbReference type="OrthoDB" id="1279at2"/>
<organism evidence="1 2">
    <name type="scientific">Desulfoscipio geothermicus DSM 3669</name>
    <dbReference type="NCBI Taxonomy" id="1121426"/>
    <lineage>
        <taxon>Bacteria</taxon>
        <taxon>Bacillati</taxon>
        <taxon>Bacillota</taxon>
        <taxon>Clostridia</taxon>
        <taxon>Eubacteriales</taxon>
        <taxon>Desulfallaceae</taxon>
        <taxon>Desulfoscipio</taxon>
    </lineage>
</organism>
<evidence type="ECO:0000313" key="1">
    <source>
        <dbReference type="EMBL" id="SFR07696.1"/>
    </source>
</evidence>
<gene>
    <name evidence="1" type="ORF">SAMN05660706_11510</name>
</gene>
<dbReference type="RefSeq" id="WP_131820634.1">
    <property type="nucleotide sequence ID" value="NZ_FOYM01000015.1"/>
</dbReference>
<protein>
    <submittedName>
        <fullName evidence="1">Polymer-forming protein</fullName>
    </submittedName>
</protein>
<dbReference type="STRING" id="39060.SAMN05660706_11510"/>
<evidence type="ECO:0000313" key="2">
    <source>
        <dbReference type="Proteomes" id="UP000199584"/>
    </source>
</evidence>
<name>A0A1I6DQI7_9FIRM</name>